<dbReference type="RefSeq" id="WP_116063580.1">
    <property type="nucleotide sequence ID" value="NZ_QRDZ01000025.1"/>
</dbReference>
<organism evidence="6 7">
    <name type="scientific">Cohnella phaseoli</name>
    <dbReference type="NCBI Taxonomy" id="456490"/>
    <lineage>
        <taxon>Bacteria</taxon>
        <taxon>Bacillati</taxon>
        <taxon>Bacillota</taxon>
        <taxon>Bacilli</taxon>
        <taxon>Bacillales</taxon>
        <taxon>Paenibacillaceae</taxon>
        <taxon>Cohnella</taxon>
    </lineage>
</organism>
<dbReference type="Proteomes" id="UP000256977">
    <property type="component" value="Unassembled WGS sequence"/>
</dbReference>
<accession>A0A3D9IQU2</accession>
<dbReference type="PROSITE" id="PS51257">
    <property type="entry name" value="PROKAR_LIPOPROTEIN"/>
    <property type="match status" value="1"/>
</dbReference>
<comment type="caution">
    <text evidence="6">The sequence shown here is derived from an EMBL/GenBank/DDBJ whole genome shotgun (WGS) entry which is preliminary data.</text>
</comment>
<feature type="chain" id="PRO_5017626003" evidence="5">
    <location>
        <begin position="20"/>
        <end position="433"/>
    </location>
</feature>
<dbReference type="OrthoDB" id="9798191at2"/>
<evidence type="ECO:0000256" key="5">
    <source>
        <dbReference type="SAM" id="SignalP"/>
    </source>
</evidence>
<reference evidence="6 7" key="1">
    <citation type="submission" date="2018-07" db="EMBL/GenBank/DDBJ databases">
        <title>Genomic Encyclopedia of Type Strains, Phase III (KMG-III): the genomes of soil and plant-associated and newly described type strains.</title>
        <authorList>
            <person name="Whitman W."/>
        </authorList>
    </citation>
    <scope>NUCLEOTIDE SEQUENCE [LARGE SCALE GENOMIC DNA]</scope>
    <source>
        <strain evidence="6 7">CECT 7287</strain>
    </source>
</reference>
<dbReference type="PANTHER" id="PTHR30061">
    <property type="entry name" value="MALTOSE-BINDING PERIPLASMIC PROTEIN"/>
    <property type="match status" value="1"/>
</dbReference>
<dbReference type="InterPro" id="IPR006059">
    <property type="entry name" value="SBP"/>
</dbReference>
<evidence type="ECO:0000256" key="2">
    <source>
        <dbReference type="ARBA" id="ARBA00022448"/>
    </source>
</evidence>
<dbReference type="GO" id="GO:0042956">
    <property type="term" value="P:maltodextrin transmembrane transport"/>
    <property type="evidence" value="ECO:0007669"/>
    <property type="project" value="TreeGrafter"/>
</dbReference>
<protein>
    <submittedName>
        <fullName evidence="6">Raffinose/stachyose/melibiose transport system substrate-binding protein</fullName>
    </submittedName>
</protein>
<dbReference type="PANTHER" id="PTHR30061:SF50">
    <property type="entry name" value="MALTOSE_MALTODEXTRIN-BINDING PERIPLASMIC PROTEIN"/>
    <property type="match status" value="1"/>
</dbReference>
<dbReference type="Gene3D" id="3.40.190.10">
    <property type="entry name" value="Periplasmic binding protein-like II"/>
    <property type="match status" value="2"/>
</dbReference>
<sequence>MRKLSLVLAATLMAGTLSACGSNGNTNDSSPAASGNGDTGKAKDVDLKVFVSLPRFKNQFEQYFEQFKKKELAEKNINVKISLEMPSADTADQILKSRMSGGDSPDVFTLHAVNDIPGFYRAGYLEDLSDQPFVGQLLEGVKSGVTFDDKVLAVPLESVGWGMLYNKKIFRENNLKLPETVTEMKQLADELKAKDIQPFMIALKESWMAESFPTLAVGALNSSANPGFVDRMNEGTASYAELKGLTDTMDMLRDYGGKKVFELDGDQATAEFAQGNIAMWPAQGPWFAEAILKNDPDFELGVAPMPINDDPKSTLLNLSTSTSIGVAPDSKNKEVALDLVNYILDQKDSSAFYQSMMFNPVAESHTFSPYPWIEDVTGYASAGKAYDDPRIPSGVKNVSETLFQGYYAKDMTAEQVVQAMDKAWKDANELNKQ</sequence>
<dbReference type="AlphaFoldDB" id="A0A3D9IQU2"/>
<evidence type="ECO:0000313" key="7">
    <source>
        <dbReference type="Proteomes" id="UP000256977"/>
    </source>
</evidence>
<feature type="region of interest" description="Disordered" evidence="4">
    <location>
        <begin position="20"/>
        <end position="39"/>
    </location>
</feature>
<keyword evidence="2" id="KW-0813">Transport</keyword>
<dbReference type="EMBL" id="QRDZ01000025">
    <property type="protein sequence ID" value="RED63456.1"/>
    <property type="molecule type" value="Genomic_DNA"/>
</dbReference>
<evidence type="ECO:0000313" key="6">
    <source>
        <dbReference type="EMBL" id="RED63456.1"/>
    </source>
</evidence>
<feature type="compositionally biased region" description="Polar residues" evidence="4">
    <location>
        <begin position="20"/>
        <end position="33"/>
    </location>
</feature>
<dbReference type="GO" id="GO:0015768">
    <property type="term" value="P:maltose transport"/>
    <property type="evidence" value="ECO:0007669"/>
    <property type="project" value="TreeGrafter"/>
</dbReference>
<dbReference type="GO" id="GO:0055052">
    <property type="term" value="C:ATP-binding cassette (ABC) transporter complex, substrate-binding subunit-containing"/>
    <property type="evidence" value="ECO:0007669"/>
    <property type="project" value="TreeGrafter"/>
</dbReference>
<dbReference type="SUPFAM" id="SSF53850">
    <property type="entry name" value="Periplasmic binding protein-like II"/>
    <property type="match status" value="1"/>
</dbReference>
<gene>
    <name evidence="6" type="ORF">DFP98_1253</name>
</gene>
<keyword evidence="3 5" id="KW-0732">Signal</keyword>
<dbReference type="Pfam" id="PF01547">
    <property type="entry name" value="SBP_bac_1"/>
    <property type="match status" value="1"/>
</dbReference>
<evidence type="ECO:0000256" key="4">
    <source>
        <dbReference type="SAM" id="MobiDB-lite"/>
    </source>
</evidence>
<comment type="similarity">
    <text evidence="1">Belongs to the bacterial solute-binding protein 1 family.</text>
</comment>
<evidence type="ECO:0000256" key="1">
    <source>
        <dbReference type="ARBA" id="ARBA00008520"/>
    </source>
</evidence>
<dbReference type="GO" id="GO:1901982">
    <property type="term" value="F:maltose binding"/>
    <property type="evidence" value="ECO:0007669"/>
    <property type="project" value="TreeGrafter"/>
</dbReference>
<name>A0A3D9IQU2_9BACL</name>
<keyword evidence="7" id="KW-1185">Reference proteome</keyword>
<evidence type="ECO:0000256" key="3">
    <source>
        <dbReference type="ARBA" id="ARBA00022729"/>
    </source>
</evidence>
<feature type="signal peptide" evidence="5">
    <location>
        <begin position="1"/>
        <end position="19"/>
    </location>
</feature>
<proteinExistence type="inferred from homology"/>